<dbReference type="PROSITE" id="PS50110">
    <property type="entry name" value="RESPONSE_REGULATORY"/>
    <property type="match status" value="1"/>
</dbReference>
<dbReference type="SMART" id="SM00448">
    <property type="entry name" value="REC"/>
    <property type="match status" value="1"/>
</dbReference>
<dbReference type="Proteomes" id="UP000585665">
    <property type="component" value="Unassembled WGS sequence"/>
</dbReference>
<dbReference type="PANTHER" id="PTHR44591:SF3">
    <property type="entry name" value="RESPONSE REGULATORY DOMAIN-CONTAINING PROTEIN"/>
    <property type="match status" value="1"/>
</dbReference>
<feature type="domain" description="Response regulatory" evidence="3">
    <location>
        <begin position="14"/>
        <end position="130"/>
    </location>
</feature>
<evidence type="ECO:0000256" key="1">
    <source>
        <dbReference type="ARBA" id="ARBA00022553"/>
    </source>
</evidence>
<dbReference type="InterPro" id="IPR001789">
    <property type="entry name" value="Sig_transdc_resp-reg_receiver"/>
</dbReference>
<evidence type="ECO:0000313" key="4">
    <source>
        <dbReference type="EMBL" id="NVN41761.1"/>
    </source>
</evidence>
<sequence>MPEQGEQAFMRHGTVVAVEDDPLLRLDVSCELRQSGYDVIEFESADDAVVSLQDPGLVVRAVVTDVNIPGQHDGVALADHIRHHRRGTPVIFTTGAPDRVREQGRPHPDERMLPKPCAAQDIVAELHGLGVAPTAAS</sequence>
<evidence type="ECO:0000256" key="2">
    <source>
        <dbReference type="PROSITE-ProRule" id="PRU00169"/>
    </source>
</evidence>
<gene>
    <name evidence="4" type="ORF">HUK82_14500</name>
</gene>
<reference evidence="4 5" key="1">
    <citation type="submission" date="2020-06" db="EMBL/GenBank/DDBJ databases">
        <title>Description of novel acetic acid bacteria.</title>
        <authorList>
            <person name="Sombolestani A."/>
        </authorList>
    </citation>
    <scope>NUCLEOTIDE SEQUENCE [LARGE SCALE GENOMIC DNA]</scope>
    <source>
        <strain evidence="4 5">LMG 27010</strain>
    </source>
</reference>
<organism evidence="4 5">
    <name type="scientific">Ameyamaea chiangmaiensis</name>
    <dbReference type="NCBI Taxonomy" id="442969"/>
    <lineage>
        <taxon>Bacteria</taxon>
        <taxon>Pseudomonadati</taxon>
        <taxon>Pseudomonadota</taxon>
        <taxon>Alphaproteobacteria</taxon>
        <taxon>Acetobacterales</taxon>
        <taxon>Acetobacteraceae</taxon>
        <taxon>Ameyamaea</taxon>
    </lineage>
</organism>
<dbReference type="InterPro" id="IPR050595">
    <property type="entry name" value="Bact_response_regulator"/>
</dbReference>
<evidence type="ECO:0000259" key="3">
    <source>
        <dbReference type="PROSITE" id="PS50110"/>
    </source>
</evidence>
<dbReference type="SUPFAM" id="SSF52172">
    <property type="entry name" value="CheY-like"/>
    <property type="match status" value="1"/>
</dbReference>
<accession>A0A850PKC7</accession>
<protein>
    <submittedName>
        <fullName evidence="4">Response regulator</fullName>
    </submittedName>
</protein>
<dbReference type="PANTHER" id="PTHR44591">
    <property type="entry name" value="STRESS RESPONSE REGULATOR PROTEIN 1"/>
    <property type="match status" value="1"/>
</dbReference>
<dbReference type="RefSeq" id="WP_176614632.1">
    <property type="nucleotide sequence ID" value="NZ_JABXXR010000179.1"/>
</dbReference>
<keyword evidence="5" id="KW-1185">Reference proteome</keyword>
<dbReference type="AlphaFoldDB" id="A0A850PKC7"/>
<feature type="modified residue" description="4-aspartylphosphate" evidence="2">
    <location>
        <position position="65"/>
    </location>
</feature>
<proteinExistence type="predicted"/>
<evidence type="ECO:0000313" key="5">
    <source>
        <dbReference type="Proteomes" id="UP000585665"/>
    </source>
</evidence>
<dbReference type="EMBL" id="JABXXR010000179">
    <property type="protein sequence ID" value="NVN41761.1"/>
    <property type="molecule type" value="Genomic_DNA"/>
</dbReference>
<keyword evidence="1 2" id="KW-0597">Phosphoprotein</keyword>
<comment type="caution">
    <text evidence="4">The sequence shown here is derived from an EMBL/GenBank/DDBJ whole genome shotgun (WGS) entry which is preliminary data.</text>
</comment>
<dbReference type="InterPro" id="IPR011006">
    <property type="entry name" value="CheY-like_superfamily"/>
</dbReference>
<dbReference type="GO" id="GO:0000160">
    <property type="term" value="P:phosphorelay signal transduction system"/>
    <property type="evidence" value="ECO:0007669"/>
    <property type="project" value="InterPro"/>
</dbReference>
<name>A0A850PKC7_9PROT</name>
<dbReference type="Pfam" id="PF00072">
    <property type="entry name" value="Response_reg"/>
    <property type="match status" value="1"/>
</dbReference>
<dbReference type="Gene3D" id="3.40.50.2300">
    <property type="match status" value="1"/>
</dbReference>